<dbReference type="OrthoDB" id="5599269at2759"/>
<keyword evidence="3" id="KW-1185">Reference proteome</keyword>
<feature type="compositionally biased region" description="Basic and acidic residues" evidence="1">
    <location>
        <begin position="669"/>
        <end position="679"/>
    </location>
</feature>
<feature type="compositionally biased region" description="Low complexity" evidence="1">
    <location>
        <begin position="843"/>
        <end position="891"/>
    </location>
</feature>
<dbReference type="Gene3D" id="1.20.1270.60">
    <property type="entry name" value="Arfaptin homology (AH) domain/BAR domain"/>
    <property type="match status" value="1"/>
</dbReference>
<feature type="compositionally biased region" description="Low complexity" evidence="1">
    <location>
        <begin position="1068"/>
        <end position="1089"/>
    </location>
</feature>
<feature type="region of interest" description="Disordered" evidence="1">
    <location>
        <begin position="443"/>
        <end position="522"/>
    </location>
</feature>
<organism evidence="2 3">
    <name type="scientific">Laccaria amethystina LaAM-08-1</name>
    <dbReference type="NCBI Taxonomy" id="1095629"/>
    <lineage>
        <taxon>Eukaryota</taxon>
        <taxon>Fungi</taxon>
        <taxon>Dikarya</taxon>
        <taxon>Basidiomycota</taxon>
        <taxon>Agaricomycotina</taxon>
        <taxon>Agaricomycetes</taxon>
        <taxon>Agaricomycetidae</taxon>
        <taxon>Agaricales</taxon>
        <taxon>Agaricineae</taxon>
        <taxon>Hydnangiaceae</taxon>
        <taxon>Laccaria</taxon>
    </lineage>
</organism>
<feature type="compositionally biased region" description="Polar residues" evidence="1">
    <location>
        <begin position="794"/>
        <end position="806"/>
    </location>
</feature>
<feature type="compositionally biased region" description="Polar residues" evidence="1">
    <location>
        <begin position="374"/>
        <end position="429"/>
    </location>
</feature>
<evidence type="ECO:0000256" key="1">
    <source>
        <dbReference type="SAM" id="MobiDB-lite"/>
    </source>
</evidence>
<dbReference type="HOGENOM" id="CLU_012875_0_0_1"/>
<dbReference type="GO" id="GO:0008289">
    <property type="term" value="F:lipid binding"/>
    <property type="evidence" value="ECO:0007669"/>
    <property type="project" value="TreeGrafter"/>
</dbReference>
<feature type="compositionally biased region" description="Low complexity" evidence="1">
    <location>
        <begin position="955"/>
        <end position="966"/>
    </location>
</feature>
<dbReference type="GO" id="GO:0006897">
    <property type="term" value="P:endocytosis"/>
    <property type="evidence" value="ECO:0007669"/>
    <property type="project" value="TreeGrafter"/>
</dbReference>
<dbReference type="GO" id="GO:0005886">
    <property type="term" value="C:plasma membrane"/>
    <property type="evidence" value="ECO:0007669"/>
    <property type="project" value="TreeGrafter"/>
</dbReference>
<dbReference type="PANTHER" id="PTHR31962:SF6">
    <property type="entry name" value="EISOSOME COMPONENT PIL1-DOMAIN-CONTAINING PROTEIN"/>
    <property type="match status" value="1"/>
</dbReference>
<dbReference type="PANTHER" id="PTHR31962">
    <property type="entry name" value="SPHINGOLIPID LONG CHAIN BASE-RESPONSIVE PROTEIN PIL1"/>
    <property type="match status" value="1"/>
</dbReference>
<dbReference type="STRING" id="1095629.A0A0C9WTS6"/>
<name>A0A0C9WTS6_9AGAR</name>
<feature type="compositionally biased region" description="Polar residues" evidence="1">
    <location>
        <begin position="607"/>
        <end position="619"/>
    </location>
</feature>
<reference evidence="3" key="2">
    <citation type="submission" date="2015-01" db="EMBL/GenBank/DDBJ databases">
        <title>Evolutionary Origins and Diversification of the Mycorrhizal Mutualists.</title>
        <authorList>
            <consortium name="DOE Joint Genome Institute"/>
            <consortium name="Mycorrhizal Genomics Consortium"/>
            <person name="Kohler A."/>
            <person name="Kuo A."/>
            <person name="Nagy L.G."/>
            <person name="Floudas D."/>
            <person name="Copeland A."/>
            <person name="Barry K.W."/>
            <person name="Cichocki N."/>
            <person name="Veneault-Fourrey C."/>
            <person name="LaButti K."/>
            <person name="Lindquist E.A."/>
            <person name="Lipzen A."/>
            <person name="Lundell T."/>
            <person name="Morin E."/>
            <person name="Murat C."/>
            <person name="Riley R."/>
            <person name="Ohm R."/>
            <person name="Sun H."/>
            <person name="Tunlid A."/>
            <person name="Henrissat B."/>
            <person name="Grigoriev I.V."/>
            <person name="Hibbett D.S."/>
            <person name="Martin F."/>
        </authorList>
    </citation>
    <scope>NUCLEOTIDE SEQUENCE [LARGE SCALE GENOMIC DNA]</scope>
    <source>
        <strain evidence="3">LaAM-08-1</strain>
    </source>
</reference>
<feature type="compositionally biased region" description="Polar residues" evidence="1">
    <location>
        <begin position="892"/>
        <end position="906"/>
    </location>
</feature>
<feature type="compositionally biased region" description="Gly residues" evidence="1">
    <location>
        <begin position="1017"/>
        <end position="1026"/>
    </location>
</feature>
<feature type="compositionally biased region" description="Gly residues" evidence="1">
    <location>
        <begin position="1123"/>
        <end position="1138"/>
    </location>
</feature>
<feature type="compositionally biased region" description="Polar residues" evidence="1">
    <location>
        <begin position="278"/>
        <end position="290"/>
    </location>
</feature>
<dbReference type="Proteomes" id="UP000054477">
    <property type="component" value="Unassembled WGS sequence"/>
</dbReference>
<dbReference type="InterPro" id="IPR028245">
    <property type="entry name" value="PIL1/LSP1"/>
</dbReference>
<feature type="compositionally biased region" description="Acidic residues" evidence="1">
    <location>
        <begin position="731"/>
        <end position="740"/>
    </location>
</feature>
<feature type="region of interest" description="Disordered" evidence="1">
    <location>
        <begin position="755"/>
        <end position="1149"/>
    </location>
</feature>
<gene>
    <name evidence="2" type="ORF">K443DRAFT_11396</name>
</gene>
<reference evidence="2 3" key="1">
    <citation type="submission" date="2014-04" db="EMBL/GenBank/DDBJ databases">
        <authorList>
            <consortium name="DOE Joint Genome Institute"/>
            <person name="Kuo A."/>
            <person name="Kohler A."/>
            <person name="Nagy L.G."/>
            <person name="Floudas D."/>
            <person name="Copeland A."/>
            <person name="Barry K.W."/>
            <person name="Cichocki N."/>
            <person name="Veneault-Fourrey C."/>
            <person name="LaButti K."/>
            <person name="Lindquist E.A."/>
            <person name="Lipzen A."/>
            <person name="Lundell T."/>
            <person name="Morin E."/>
            <person name="Murat C."/>
            <person name="Sun H."/>
            <person name="Tunlid A."/>
            <person name="Henrissat B."/>
            <person name="Grigoriev I.V."/>
            <person name="Hibbett D.S."/>
            <person name="Martin F."/>
            <person name="Nordberg H.P."/>
            <person name="Cantor M.N."/>
            <person name="Hua S.X."/>
        </authorList>
    </citation>
    <scope>NUCLEOTIDE SEQUENCE [LARGE SCALE GENOMIC DNA]</scope>
    <source>
        <strain evidence="2 3">LaAM-08-1</strain>
    </source>
</reference>
<feature type="compositionally biased region" description="Gly residues" evidence="1">
    <location>
        <begin position="491"/>
        <end position="502"/>
    </location>
</feature>
<feature type="compositionally biased region" description="Polar residues" evidence="1">
    <location>
        <begin position="974"/>
        <end position="991"/>
    </location>
</feature>
<dbReference type="InterPro" id="IPR027267">
    <property type="entry name" value="AH/BAR_dom_sf"/>
</dbReference>
<evidence type="ECO:0008006" key="4">
    <source>
        <dbReference type="Google" id="ProtNLM"/>
    </source>
</evidence>
<protein>
    <recommendedName>
        <fullName evidence="4">Eisosome component PIL1-domain-containing protein</fullName>
    </recommendedName>
</protein>
<dbReference type="EMBL" id="KN838756">
    <property type="protein sequence ID" value="KIJ95430.1"/>
    <property type="molecule type" value="Genomic_DNA"/>
</dbReference>
<evidence type="ECO:0000313" key="2">
    <source>
        <dbReference type="EMBL" id="KIJ95430.1"/>
    </source>
</evidence>
<dbReference type="GO" id="GO:0070941">
    <property type="term" value="P:eisosome assembly"/>
    <property type="evidence" value="ECO:0007669"/>
    <property type="project" value="TreeGrafter"/>
</dbReference>
<proteinExistence type="predicted"/>
<accession>A0A0C9WTS6</accession>
<dbReference type="Pfam" id="PF13805">
    <property type="entry name" value="Pil1"/>
    <property type="match status" value="1"/>
</dbReference>
<feature type="compositionally biased region" description="Low complexity" evidence="1">
    <location>
        <begin position="460"/>
        <end position="479"/>
    </location>
</feature>
<feature type="compositionally biased region" description="Polar residues" evidence="1">
    <location>
        <begin position="918"/>
        <end position="927"/>
    </location>
</feature>
<feature type="compositionally biased region" description="Basic and acidic residues" evidence="1">
    <location>
        <begin position="362"/>
        <end position="373"/>
    </location>
</feature>
<evidence type="ECO:0000313" key="3">
    <source>
        <dbReference type="Proteomes" id="UP000054477"/>
    </source>
</evidence>
<feature type="region of interest" description="Disordered" evidence="1">
    <location>
        <begin position="269"/>
        <end position="429"/>
    </location>
</feature>
<feature type="compositionally biased region" description="Low complexity" evidence="1">
    <location>
        <begin position="1005"/>
        <end position="1016"/>
    </location>
</feature>
<feature type="compositionally biased region" description="Low complexity" evidence="1">
    <location>
        <begin position="299"/>
        <end position="315"/>
    </location>
</feature>
<feature type="region of interest" description="Disordered" evidence="1">
    <location>
        <begin position="604"/>
        <end position="743"/>
    </location>
</feature>
<feature type="compositionally biased region" description="Basic and acidic residues" evidence="1">
    <location>
        <begin position="641"/>
        <end position="657"/>
    </location>
</feature>
<sequence>MFKKIAHNSTIPALAGNQELRPLQDLITAEKAVLTVLQKLSADYSKAAEALRVWGTSEGDDLGDILSASSTLLTHFSTSLAHYSTHAHTLIRDNLKAIRTREEALDDLKRRRRTVHRKADDADKKLGKMGSEHKHLQMQTDLLNKLNGEIRAIDGEIMSEEAALADFKRSTIRVVMGLKFGGLVECCEKGVIVGEYGKLITTEIPEETTQPGVPRSMYYGHAKTESLLAEATRALSDVQLSTVPTGLTQPRHRYEAKLPSIPTEYADETGSNVWAPEDSSSSPIVTTVTGGSFFPPLPTSSQSQPSSPFSRAPQPRQGTVDDFGILPTRSSSSGPFDIGGGGGGKFATFPVKTREGGLGYTLRDEPWGARESAETNANAREQQQPSLNTAQQPPSFNTTQQPPSFNTTQQPPSLKTTQQPPSLNTNTRNELGLSFSMSVAEALSGGGVHEEQDQPWAHGSTTTPATASALPPGASAPVPEAINPWSLPPLGGRGEGLLGPGRPGQTLGTLGGQGGKQGRHVSNQSIVSDDDDALLAYMLNADADADDGEGLGGGRGDRRSLGGHGGGFNVGGGAGAGGTPATAQPVAAAATAQPVATAAAPIMAPVNGSTTTQGANASMNEDRERVQGRHVRFGGSSGHGGEAEEWKRSLEERRSDAHPSTTSPPPRIGEVEVDHEKAETTTTTTMAALPTSATAYPPTSTTAYPSTSITSTDTSTFPNQGLSKRIPPPSQEEEEGEEGDERALNAAVAREITREMDQLTFNPPPVLALASTLDAEGAERERGRPPFPVGGAGNQQTFDGGNQPNREPSPLLPPSAPFAKRATSPHPFAELNPGTGLGGGGMQYSQTPAQSYAQSYQAQQQPQQYAPYTQQQQQQQQPSPAQAYAQAYQTQGQSPASSAQYTSNPFDNPHDTGPYPSPTQRTTTRMNENLPPRLQALSQQSQSQSVGGVDAAVVPPRFQSSSRSNSPVPPRFQVQAQSSSIGGDTFSTNADTPYRTPGEYPRTLGGTPPKSVSSSSLGGGGTGAGGARTISAAAFKRPAPHKSTSVDSLGVGGGGTAPLAVSMKKQLPVSPYPAQQQQQIPQQLQPQRQGHQREPSGQYGADDEYDYIGAYMGSDSGSPVMGEYGGGGQGGRGGGYGEGKFTTDLEGLR</sequence>
<dbReference type="AlphaFoldDB" id="A0A0C9WTS6"/>
<feature type="compositionally biased region" description="Low complexity" evidence="1">
    <location>
        <begin position="680"/>
        <end position="716"/>
    </location>
</feature>
<dbReference type="GO" id="GO:0036286">
    <property type="term" value="C:eisosome filament"/>
    <property type="evidence" value="ECO:0007669"/>
    <property type="project" value="TreeGrafter"/>
</dbReference>
<feature type="region of interest" description="Disordered" evidence="1">
    <location>
        <begin position="544"/>
        <end position="567"/>
    </location>
</feature>